<name>A0A292PRX8_9PEZI</name>
<gene>
    <name evidence="15" type="ORF">GSTUAT00006666001</name>
</gene>
<keyword evidence="12" id="KW-0012">Acyltransferase</keyword>
<evidence type="ECO:0000256" key="9">
    <source>
        <dbReference type="ARBA" id="ARBA00023136"/>
    </source>
</evidence>
<feature type="transmembrane region" description="Helical" evidence="14">
    <location>
        <begin position="157"/>
        <end position="176"/>
    </location>
</feature>
<feature type="transmembrane region" description="Helical" evidence="14">
    <location>
        <begin position="232"/>
        <end position="251"/>
    </location>
</feature>
<protein>
    <recommendedName>
        <fullName evidence="3">Glycerophosphocholine acyltransferase 1</fullName>
    </recommendedName>
</protein>
<evidence type="ECO:0000256" key="13">
    <source>
        <dbReference type="SAM" id="MobiDB-lite"/>
    </source>
</evidence>
<dbReference type="AlphaFoldDB" id="A0A292PRX8"/>
<dbReference type="EMBL" id="LN891091">
    <property type="protein sequence ID" value="CUS09240.1"/>
    <property type="molecule type" value="Genomic_DNA"/>
</dbReference>
<dbReference type="GO" id="GO:0006656">
    <property type="term" value="P:phosphatidylcholine biosynthetic process"/>
    <property type="evidence" value="ECO:0007669"/>
    <property type="project" value="TreeGrafter"/>
</dbReference>
<dbReference type="GO" id="GO:0016020">
    <property type="term" value="C:membrane"/>
    <property type="evidence" value="ECO:0007669"/>
    <property type="project" value="UniProtKB-SubCell"/>
</dbReference>
<feature type="region of interest" description="Disordered" evidence="13">
    <location>
        <begin position="465"/>
        <end position="496"/>
    </location>
</feature>
<dbReference type="InterPro" id="IPR021261">
    <property type="entry name" value="GPCAT"/>
</dbReference>
<evidence type="ECO:0000256" key="1">
    <source>
        <dbReference type="ARBA" id="ARBA00004141"/>
    </source>
</evidence>
<feature type="compositionally biased region" description="Polar residues" evidence="13">
    <location>
        <begin position="487"/>
        <end position="496"/>
    </location>
</feature>
<evidence type="ECO:0000313" key="15">
    <source>
        <dbReference type="EMBL" id="CUS09240.1"/>
    </source>
</evidence>
<keyword evidence="4" id="KW-0444">Lipid biosynthesis</keyword>
<keyword evidence="10" id="KW-0594">Phospholipid biosynthesis</keyword>
<organism evidence="15 16">
    <name type="scientific">Tuber aestivum</name>
    <name type="common">summer truffle</name>
    <dbReference type="NCBI Taxonomy" id="59557"/>
    <lineage>
        <taxon>Eukaryota</taxon>
        <taxon>Fungi</taxon>
        <taxon>Dikarya</taxon>
        <taxon>Ascomycota</taxon>
        <taxon>Pezizomycotina</taxon>
        <taxon>Pezizomycetes</taxon>
        <taxon>Pezizales</taxon>
        <taxon>Tuberaceae</taxon>
        <taxon>Tuber</taxon>
    </lineage>
</organism>
<dbReference type="PANTHER" id="PTHR31201">
    <property type="entry name" value="OS01G0585100 PROTEIN"/>
    <property type="match status" value="1"/>
</dbReference>
<evidence type="ECO:0000256" key="11">
    <source>
        <dbReference type="ARBA" id="ARBA00023264"/>
    </source>
</evidence>
<keyword evidence="16" id="KW-1185">Reference proteome</keyword>
<feature type="transmembrane region" description="Helical" evidence="14">
    <location>
        <begin position="371"/>
        <end position="392"/>
    </location>
</feature>
<evidence type="ECO:0000256" key="8">
    <source>
        <dbReference type="ARBA" id="ARBA00023098"/>
    </source>
</evidence>
<evidence type="ECO:0000256" key="12">
    <source>
        <dbReference type="ARBA" id="ARBA00023315"/>
    </source>
</evidence>
<keyword evidence="8" id="KW-0443">Lipid metabolism</keyword>
<dbReference type="GO" id="GO:0016746">
    <property type="term" value="F:acyltransferase activity"/>
    <property type="evidence" value="ECO:0007669"/>
    <property type="project" value="UniProtKB-KW"/>
</dbReference>
<proteinExistence type="inferred from homology"/>
<sequence length="496" mass="57433">MASAPLPVPTPSVQPPADDPLPLESDNSCSPSSSKEVSPASSPALSRSTSFVGSNEDWGEVFPPLDKLTVFDFLDQFALPQRLERINEQINRKIQFQSESLKKHRDKVKLEYVKQKERVIKKTDVEFEKYRKRYSQGLEKVLNKWDDTRVVSTREKISFVVGVCNIFITGFLIGGYPEWIHVWYSIQLLYFMPIRYFTYHKRGYQYFLADLCYFVNLLLLLNIWVFPNSRRLMISTYCLAYGNNAWAIAMWRNSLVFHSLDKVTSLFIHIMPPVVLHCLVHLLDQDIVDSRFPSISRVKGVEKYGLIEMVIWATVPYGIWQLSYHLLITVRRREKIAAGRPTSFTWLRKSYSKTWIGKLVLRLPETMQEPAFMLIQYSYAVLTMLPCPFWFYHKGFSALFLTAVGLWSIHNGATYYIDVFGKRFQNELEQLKKDVAKWQNSPLLNESNGDTKHMEPLNLTIKTTTELTATDRGEKKPDGGELRERSITSSVTTETL</sequence>
<feature type="compositionally biased region" description="Basic and acidic residues" evidence="13">
    <location>
        <begin position="469"/>
        <end position="486"/>
    </location>
</feature>
<keyword evidence="11" id="KW-1208">Phospholipid metabolism</keyword>
<evidence type="ECO:0000313" key="16">
    <source>
        <dbReference type="Proteomes" id="UP001412239"/>
    </source>
</evidence>
<evidence type="ECO:0000256" key="14">
    <source>
        <dbReference type="SAM" id="Phobius"/>
    </source>
</evidence>
<keyword evidence="7 14" id="KW-1133">Transmembrane helix</keyword>
<evidence type="ECO:0000256" key="10">
    <source>
        <dbReference type="ARBA" id="ARBA00023209"/>
    </source>
</evidence>
<feature type="transmembrane region" description="Helical" evidence="14">
    <location>
        <begin position="309"/>
        <end position="330"/>
    </location>
</feature>
<evidence type="ECO:0000256" key="2">
    <source>
        <dbReference type="ARBA" id="ARBA00006675"/>
    </source>
</evidence>
<dbReference type="Pfam" id="PF10998">
    <property type="entry name" value="DUF2838"/>
    <property type="match status" value="1"/>
</dbReference>
<reference evidence="15" key="1">
    <citation type="submission" date="2015-10" db="EMBL/GenBank/DDBJ databases">
        <authorList>
            <person name="Regsiter A."/>
            <person name="william w."/>
        </authorList>
    </citation>
    <scope>NUCLEOTIDE SEQUENCE</scope>
    <source>
        <strain evidence="15">Montdore</strain>
    </source>
</reference>
<evidence type="ECO:0000256" key="7">
    <source>
        <dbReference type="ARBA" id="ARBA00022989"/>
    </source>
</evidence>
<evidence type="ECO:0000256" key="3">
    <source>
        <dbReference type="ARBA" id="ARBA00019082"/>
    </source>
</evidence>
<keyword evidence="5" id="KW-0808">Transferase</keyword>
<dbReference type="PANTHER" id="PTHR31201:SF1">
    <property type="entry name" value="GLYCEROPHOSPHOCHOLINE ACYLTRANSFERASE 1"/>
    <property type="match status" value="1"/>
</dbReference>
<feature type="transmembrane region" description="Helical" evidence="14">
    <location>
        <begin position="206"/>
        <end position="226"/>
    </location>
</feature>
<keyword evidence="6 14" id="KW-0812">Transmembrane</keyword>
<feature type="compositionally biased region" description="Low complexity" evidence="13">
    <location>
        <begin position="28"/>
        <end position="43"/>
    </location>
</feature>
<comment type="subcellular location">
    <subcellularLocation>
        <location evidence="1">Membrane</location>
        <topology evidence="1">Multi-pass membrane protein</topology>
    </subcellularLocation>
</comment>
<evidence type="ECO:0000256" key="6">
    <source>
        <dbReference type="ARBA" id="ARBA00022692"/>
    </source>
</evidence>
<feature type="transmembrane region" description="Helical" evidence="14">
    <location>
        <begin position="398"/>
        <end position="417"/>
    </location>
</feature>
<feature type="region of interest" description="Disordered" evidence="13">
    <location>
        <begin position="1"/>
        <end position="49"/>
    </location>
</feature>
<evidence type="ECO:0000256" key="4">
    <source>
        <dbReference type="ARBA" id="ARBA00022516"/>
    </source>
</evidence>
<evidence type="ECO:0000256" key="5">
    <source>
        <dbReference type="ARBA" id="ARBA00022679"/>
    </source>
</evidence>
<dbReference type="Proteomes" id="UP001412239">
    <property type="component" value="Unassembled WGS sequence"/>
</dbReference>
<accession>A0A292PRX8</accession>
<feature type="compositionally biased region" description="Pro residues" evidence="13">
    <location>
        <begin position="1"/>
        <end position="19"/>
    </location>
</feature>
<keyword evidence="9 14" id="KW-0472">Membrane</keyword>
<comment type="similarity">
    <text evidence="2">Belongs to the GPC1 family.</text>
</comment>